<keyword evidence="4" id="KW-0067">ATP-binding</keyword>
<proteinExistence type="predicted"/>
<dbReference type="eggNOG" id="KOG0543">
    <property type="taxonomic scope" value="Eukaryota"/>
</dbReference>
<dbReference type="PANTHER" id="PTHR46512">
    <property type="entry name" value="PEPTIDYLPROLYL ISOMERASE"/>
    <property type="match status" value="1"/>
</dbReference>
<keyword evidence="7" id="KW-0175">Coiled coil</keyword>
<evidence type="ECO:0000256" key="7">
    <source>
        <dbReference type="SAM" id="Coils"/>
    </source>
</evidence>
<feature type="compositionally biased region" description="Basic and acidic residues" evidence="8">
    <location>
        <begin position="846"/>
        <end position="857"/>
    </location>
</feature>
<evidence type="ECO:0000256" key="2">
    <source>
        <dbReference type="ARBA" id="ARBA00013194"/>
    </source>
</evidence>
<feature type="region of interest" description="Disordered" evidence="8">
    <location>
        <begin position="789"/>
        <end position="857"/>
    </location>
</feature>
<dbReference type="InterPro" id="IPR011990">
    <property type="entry name" value="TPR-like_helical_dom_sf"/>
</dbReference>
<evidence type="ECO:0000256" key="8">
    <source>
        <dbReference type="SAM" id="MobiDB-lite"/>
    </source>
</evidence>
<dbReference type="GeneID" id="15805946"/>
<evidence type="ECO:0000313" key="10">
    <source>
        <dbReference type="Proteomes" id="UP000031512"/>
    </source>
</evidence>
<dbReference type="SMART" id="SM00028">
    <property type="entry name" value="TPR"/>
    <property type="match status" value="2"/>
</dbReference>
<dbReference type="EMBL" id="CP001669">
    <property type="protein sequence ID" value="AFZ79994.1"/>
    <property type="molecule type" value="Genomic_DNA"/>
</dbReference>
<dbReference type="InterPro" id="IPR050754">
    <property type="entry name" value="FKBP4/5/8-like"/>
</dbReference>
<dbReference type="PROSITE" id="PS01036">
    <property type="entry name" value="HSP70_3"/>
    <property type="match status" value="1"/>
</dbReference>
<evidence type="ECO:0000256" key="3">
    <source>
        <dbReference type="ARBA" id="ARBA00022741"/>
    </source>
</evidence>
<gene>
    <name evidence="9" type="ORF">BEWA_028440</name>
</gene>
<accession>L0AYN4</accession>
<dbReference type="EC" id="5.2.1.8" evidence="2"/>
<dbReference type="Gene3D" id="1.25.40.10">
    <property type="entry name" value="Tetratricopeptide repeat domain"/>
    <property type="match status" value="1"/>
</dbReference>
<evidence type="ECO:0000313" key="9">
    <source>
        <dbReference type="EMBL" id="AFZ79994.1"/>
    </source>
</evidence>
<dbReference type="KEGG" id="beq:BEWA_028440"/>
<comment type="catalytic activity">
    <reaction evidence="1">
        <text>[protein]-peptidylproline (omega=180) = [protein]-peptidylproline (omega=0)</text>
        <dbReference type="Rhea" id="RHEA:16237"/>
        <dbReference type="Rhea" id="RHEA-COMP:10747"/>
        <dbReference type="Rhea" id="RHEA-COMP:10748"/>
        <dbReference type="ChEBI" id="CHEBI:83833"/>
        <dbReference type="ChEBI" id="CHEBI:83834"/>
        <dbReference type="EC" id="5.2.1.8"/>
    </reaction>
</comment>
<evidence type="ECO:0000256" key="5">
    <source>
        <dbReference type="ARBA" id="ARBA00023110"/>
    </source>
</evidence>
<name>L0AYN4_THEEQ</name>
<dbReference type="SUPFAM" id="SSF53067">
    <property type="entry name" value="Actin-like ATPase domain"/>
    <property type="match status" value="1"/>
</dbReference>
<sequence length="1627" mass="181027">MASKDVDIKNNCNVSCRCSGNAGFISAKTESVTGAGNYGYCTHEKLFVWIGGIKYGLHDLQIQDNKEPKKLKEKYHRLEVVTTYYHNYGIGGLFIKTPLLIGVKSTKGGTYEWYENTGTNGDNLTWRKIYNHSGFPNSDTDLANPQFKNKLDELACRLQNIVEINLSKDKYEVYCHHNHDPGYKNRIRVKLNPDTFHFPKYVTFEHTPNSGTELTIGGFNIGNNQQNVAGLNFPFKATRITVFMPTCDHNKPFLFHVASKQGQTNNRWFQRTNGSSWKEITSDSNFRNTTPDKANKEVRVQFTELTKSLGVTPCSAPGTVQLDVTKVPSPGKNETVYFYGNTPILVKKVVSNDLPNVFLKYSHTPPGDGEFTVSTALIGGSQIGTMTHRKVQGFFVYFWTGNDNLPILVGIKKSSWQDGSDQPKYYSKGNSGYSHIWTPTWVSGMSEVQALDDQNCSFNGAIPVNLNNPTNPDQFLSISNKSSCLKNYKKITRSTSTSSPPNSDYTVQEYNVSGGYTQISRVTYDGRDTTGITLPKDYTVSRIRVYSYPGNPGPPEIPLMLQFIPKGNGESKWFESNNTSGTDWGTVNVTAGFYNETGNQPTEKLTTELDEIACSIGIGVTMDISFRNSVQDASHKNRYCCRYHSDDMQKISVEKKIIQVNDRTMDCYRHQTNYGTTLSGIKYYENSNTNADRKRIKLGDLTFPIKDSVKIYALYCGGNPALIYLDYDGQLNVKGWYKRTPGDSQLWNNLTSELPDQTPDNIKKCGDEYNKLVTVLNEFPGYKDLQKCTENTTSQSSSLKDTGALPGPQGPGGELEQGAGTAHGKAKIKDSEEVDTQPKGPNPTLADEKNKKELGHRSEGVHRVLDFVSDLFSVLIGPKGDRAQPRSSLGPRGPACETGGQNHDKGEAGEPPTRPPVLLPTPKDTPEPNDLAQEAATPQLQENSNSGLSQPQNGNDQSPVDNHQQSDLQSLSADNQFSRGVPDAPPEVKPASEPSADKQGVPETSQTNSSDWEVIFGGSATVVSGSLTGLVLQDGNFIIAIKEILGWYNGVLSWMDTIGNYNQAITTIFRKVITSHLPNDITNISKIYLIHQNIKYLGLGSILLVKESECLLKRWCDSHLPEVFVDFTGKNQKSTMKVAFLDVGFVHSTFFVAEISESDGQFEHKILSEKASDEIGTYQIIETIGDHICELTGESIKIPSRHSFYIFKSSTKALKELSVLNDVKIDVERILADDEDFTTTLARTKLEELTAHIQEKLQAMIESVLPESLDDLLGMEVLGGGSRIPFVKAVAEKALGKRGFTRPLRTSMDTTSAVAYGATKLALSGTLPSMESPLPDEYRRFLDREALLKSIEDAELQKQSLLNEIDNYIIKTKNDAQEDYKGVLDLEKAEPLLYDLENFASEAIMDKTIDWQTCSKKLEECKAKVEQEFPEYIKLKEEKERQHQEEATESSSMPEVNMDVTLPNSVCIKRANKNKEEGNVLVSAGNVELAAQHYIRAIQYCSKVSNVTEEEQTTLSELKMTTNLNLAMCYLKMETKTSLNKVVSCCSVALDIRPNHPKALFRRALAYEKLNELEKAIGDAEFGLTAHPDNTDLKNTLSGTLDSLVIFVLYKREELESVVYIRKRVGS</sequence>
<feature type="coiled-coil region" evidence="7">
    <location>
        <begin position="1344"/>
        <end position="1371"/>
    </location>
</feature>
<dbReference type="eggNOG" id="KOG0103">
    <property type="taxonomic scope" value="Eukaryota"/>
</dbReference>
<dbReference type="Proteomes" id="UP000031512">
    <property type="component" value="Chromosome 1"/>
</dbReference>
<dbReference type="PANTHER" id="PTHR46512:SF9">
    <property type="entry name" value="PEPTIDYLPROLYL ISOMERASE"/>
    <property type="match status" value="1"/>
</dbReference>
<protein>
    <recommendedName>
        <fullName evidence="2">peptidylprolyl isomerase</fullName>
        <ecNumber evidence="2">5.2.1.8</ecNumber>
    </recommendedName>
</protein>
<dbReference type="RefSeq" id="XP_004829660.1">
    <property type="nucleotide sequence ID" value="XM_004829603.1"/>
</dbReference>
<dbReference type="GO" id="GO:0005524">
    <property type="term" value="F:ATP binding"/>
    <property type="evidence" value="ECO:0007669"/>
    <property type="project" value="UniProtKB-KW"/>
</dbReference>
<feature type="region of interest" description="Disordered" evidence="8">
    <location>
        <begin position="878"/>
        <end position="1010"/>
    </location>
</feature>
<dbReference type="GO" id="GO:0003755">
    <property type="term" value="F:peptidyl-prolyl cis-trans isomerase activity"/>
    <property type="evidence" value="ECO:0007669"/>
    <property type="project" value="UniProtKB-EC"/>
</dbReference>
<dbReference type="Gene3D" id="3.30.420.40">
    <property type="match status" value="2"/>
</dbReference>
<dbReference type="SUPFAM" id="SSF48452">
    <property type="entry name" value="TPR-like"/>
    <property type="match status" value="1"/>
</dbReference>
<evidence type="ECO:0000256" key="4">
    <source>
        <dbReference type="ARBA" id="ARBA00022840"/>
    </source>
</evidence>
<reference evidence="9 10" key="1">
    <citation type="journal article" date="2012" name="BMC Genomics">
        <title>Comparative genomic analysis and phylogenetic position of Theileria equi.</title>
        <authorList>
            <person name="Kappmeyer L.S."/>
            <person name="Thiagarajan M."/>
            <person name="Herndon D.R."/>
            <person name="Ramsay J.D."/>
            <person name="Caler E."/>
            <person name="Djikeng A."/>
            <person name="Gillespie J.J."/>
            <person name="Lau A.O."/>
            <person name="Roalson E.H."/>
            <person name="Silva J.C."/>
            <person name="Silva M.G."/>
            <person name="Suarez C.E."/>
            <person name="Ueti M.W."/>
            <person name="Nene V.M."/>
            <person name="Mealey R.H."/>
            <person name="Knowles D.P."/>
            <person name="Brayton K.A."/>
        </authorList>
    </citation>
    <scope>NUCLEOTIDE SEQUENCE [LARGE SCALE GENOMIC DNA]</scope>
    <source>
        <strain evidence="9 10">WA</strain>
    </source>
</reference>
<keyword evidence="5" id="KW-0697">Rotamase</keyword>
<evidence type="ECO:0000256" key="6">
    <source>
        <dbReference type="ARBA" id="ARBA00023235"/>
    </source>
</evidence>
<feature type="compositionally biased region" description="Polar residues" evidence="8">
    <location>
        <begin position="936"/>
        <end position="978"/>
    </location>
</feature>
<feature type="compositionally biased region" description="Polar residues" evidence="8">
    <location>
        <begin position="789"/>
        <end position="800"/>
    </location>
</feature>
<dbReference type="Pfam" id="PF00012">
    <property type="entry name" value="HSP70"/>
    <property type="match status" value="1"/>
</dbReference>
<dbReference type="InterPro" id="IPR019734">
    <property type="entry name" value="TPR_rpt"/>
</dbReference>
<organism evidence="9 10">
    <name type="scientific">Theileria equi strain WA</name>
    <dbReference type="NCBI Taxonomy" id="1537102"/>
    <lineage>
        <taxon>Eukaryota</taxon>
        <taxon>Sar</taxon>
        <taxon>Alveolata</taxon>
        <taxon>Apicomplexa</taxon>
        <taxon>Aconoidasida</taxon>
        <taxon>Piroplasmida</taxon>
        <taxon>Theileriidae</taxon>
        <taxon>Theileria</taxon>
    </lineage>
</organism>
<dbReference type="OrthoDB" id="360411at2759"/>
<keyword evidence="10" id="KW-1185">Reference proteome</keyword>
<dbReference type="InterPro" id="IPR018181">
    <property type="entry name" value="Heat_shock_70_CS"/>
</dbReference>
<dbReference type="InterPro" id="IPR013126">
    <property type="entry name" value="Hsp_70_fam"/>
</dbReference>
<evidence type="ECO:0000256" key="1">
    <source>
        <dbReference type="ARBA" id="ARBA00000971"/>
    </source>
</evidence>
<keyword evidence="3" id="KW-0547">Nucleotide-binding</keyword>
<keyword evidence="6" id="KW-0413">Isomerase</keyword>
<dbReference type="VEuPathDB" id="PiroplasmaDB:BEWA_028440"/>
<dbReference type="GO" id="GO:0140662">
    <property type="term" value="F:ATP-dependent protein folding chaperone"/>
    <property type="evidence" value="ECO:0007669"/>
    <property type="project" value="InterPro"/>
</dbReference>
<dbReference type="Gene3D" id="3.90.640.10">
    <property type="entry name" value="Actin, Chain A, domain 4"/>
    <property type="match status" value="1"/>
</dbReference>
<dbReference type="STRING" id="1537102.L0AYN4"/>
<dbReference type="InterPro" id="IPR043129">
    <property type="entry name" value="ATPase_NBD"/>
</dbReference>